<dbReference type="AlphaFoldDB" id="A0A388L745"/>
<feature type="region of interest" description="Disordered" evidence="2">
    <location>
        <begin position="463"/>
        <end position="516"/>
    </location>
</feature>
<dbReference type="Proteomes" id="UP000265515">
    <property type="component" value="Unassembled WGS sequence"/>
</dbReference>
<evidence type="ECO:0000256" key="2">
    <source>
        <dbReference type="SAM" id="MobiDB-lite"/>
    </source>
</evidence>
<feature type="compositionally biased region" description="Basic and acidic residues" evidence="2">
    <location>
        <begin position="242"/>
        <end position="257"/>
    </location>
</feature>
<protein>
    <submittedName>
        <fullName evidence="3">Uncharacterized protein</fullName>
    </submittedName>
</protein>
<comment type="caution">
    <text evidence="3">The sequence shown here is derived from an EMBL/GenBank/DDBJ whole genome shotgun (WGS) entry which is preliminary data.</text>
</comment>
<feature type="compositionally biased region" description="Basic and acidic residues" evidence="2">
    <location>
        <begin position="264"/>
        <end position="299"/>
    </location>
</feature>
<feature type="coiled-coil region" evidence="1">
    <location>
        <begin position="146"/>
        <end position="190"/>
    </location>
</feature>
<reference evidence="3 4" key="1">
    <citation type="journal article" date="2018" name="Cell">
        <title>The Chara Genome: Secondary Complexity and Implications for Plant Terrestrialization.</title>
        <authorList>
            <person name="Nishiyama T."/>
            <person name="Sakayama H."/>
            <person name="Vries J.D."/>
            <person name="Buschmann H."/>
            <person name="Saint-Marcoux D."/>
            <person name="Ullrich K.K."/>
            <person name="Haas F.B."/>
            <person name="Vanderstraeten L."/>
            <person name="Becker D."/>
            <person name="Lang D."/>
            <person name="Vosolsobe S."/>
            <person name="Rombauts S."/>
            <person name="Wilhelmsson P.K.I."/>
            <person name="Janitza P."/>
            <person name="Kern R."/>
            <person name="Heyl A."/>
            <person name="Rumpler F."/>
            <person name="Villalobos L.I.A.C."/>
            <person name="Clay J.M."/>
            <person name="Skokan R."/>
            <person name="Toyoda A."/>
            <person name="Suzuki Y."/>
            <person name="Kagoshima H."/>
            <person name="Schijlen E."/>
            <person name="Tajeshwar N."/>
            <person name="Catarino B."/>
            <person name="Hetherington A.J."/>
            <person name="Saltykova A."/>
            <person name="Bonnot C."/>
            <person name="Breuninger H."/>
            <person name="Symeonidi A."/>
            <person name="Radhakrishnan G.V."/>
            <person name="Van Nieuwerburgh F."/>
            <person name="Deforce D."/>
            <person name="Chang C."/>
            <person name="Karol K.G."/>
            <person name="Hedrich R."/>
            <person name="Ulvskov P."/>
            <person name="Glockner G."/>
            <person name="Delwiche C.F."/>
            <person name="Petrasek J."/>
            <person name="Van de Peer Y."/>
            <person name="Friml J."/>
            <person name="Beilby M."/>
            <person name="Dolan L."/>
            <person name="Kohara Y."/>
            <person name="Sugano S."/>
            <person name="Fujiyama A."/>
            <person name="Delaux P.-M."/>
            <person name="Quint M."/>
            <person name="TheiBen G."/>
            <person name="Hagemann M."/>
            <person name="Harholt J."/>
            <person name="Dunand C."/>
            <person name="Zachgo S."/>
            <person name="Langdale J."/>
            <person name="Maumus F."/>
            <person name="Straeten D.V.D."/>
            <person name="Gould S.B."/>
            <person name="Rensing S.A."/>
        </authorList>
    </citation>
    <scope>NUCLEOTIDE SEQUENCE [LARGE SCALE GENOMIC DNA]</scope>
    <source>
        <strain evidence="3 4">S276</strain>
    </source>
</reference>
<feature type="coiled-coil region" evidence="1">
    <location>
        <begin position="39"/>
        <end position="97"/>
    </location>
</feature>
<gene>
    <name evidence="3" type="ORF">CBR_g26162</name>
</gene>
<evidence type="ECO:0000313" key="4">
    <source>
        <dbReference type="Proteomes" id="UP000265515"/>
    </source>
</evidence>
<name>A0A388L745_CHABU</name>
<sequence>MSYLWNSLRLSILTRFIPHLFLPVSVTFFADEEGEIRTRTQIENRRQQMLSRLQQLLTELHDAGPMAEQHVRSQFDLHAAETELKEADTAVQMMEASTRVQRTIDQGRMALDQYVAEELAKIAAGEPKEGREEERREGVRRPELNEDTMLANIRQLEEALNAERKRMDEYQRIKIEREQRERNVEEIRQQFHIERTETDLAPVLDNLMAYLAHLELKIDNNTATLESVLRLVKGKGKVSVEEEAKGKEKKEPQEKLLKGAMKRTTLEKSEGSKREPEEPAGKKEVPTEKKEEPVKEAQKPKKKEKVKMKLSFTYSNKKEENLLLWIAEIQTYCGTTPVEPESQVAFSTSCLGGVAKKWVLAEANAVPGLNLQDNQVLYIYSHALPEPIRGQLVAESKSGKYNYQQLRDLALQRKQMTAQVKGSYASVVKSGTVGGYGKRVLWRRKRQDHMLVVFDDDTVKKLPLEDSEGGGGTGSSESEKGDVTAVVANKEGQSQWKKRRRPRSFLEHPGIAFGRP</sequence>
<keyword evidence="1" id="KW-0175">Coiled coil</keyword>
<keyword evidence="4" id="KW-1185">Reference proteome</keyword>
<dbReference type="Gramene" id="GBG78125">
    <property type="protein sequence ID" value="GBG78125"/>
    <property type="gene ID" value="CBR_g26162"/>
</dbReference>
<evidence type="ECO:0000313" key="3">
    <source>
        <dbReference type="EMBL" id="GBG78125.1"/>
    </source>
</evidence>
<accession>A0A388L745</accession>
<dbReference type="EMBL" id="BFEA01000287">
    <property type="protein sequence ID" value="GBG78125.1"/>
    <property type="molecule type" value="Genomic_DNA"/>
</dbReference>
<proteinExistence type="predicted"/>
<organism evidence="3 4">
    <name type="scientific">Chara braunii</name>
    <name type="common">Braun's stonewort</name>
    <dbReference type="NCBI Taxonomy" id="69332"/>
    <lineage>
        <taxon>Eukaryota</taxon>
        <taxon>Viridiplantae</taxon>
        <taxon>Streptophyta</taxon>
        <taxon>Charophyceae</taxon>
        <taxon>Charales</taxon>
        <taxon>Characeae</taxon>
        <taxon>Chara</taxon>
    </lineage>
</organism>
<feature type="region of interest" description="Disordered" evidence="2">
    <location>
        <begin position="242"/>
        <end position="302"/>
    </location>
</feature>
<evidence type="ECO:0000256" key="1">
    <source>
        <dbReference type="SAM" id="Coils"/>
    </source>
</evidence>